<accession>A0A9D4I1W8</accession>
<sequence>MHGGKKRGPPKHLEKMLFTNHKEDQLLDCRLQDLKVQARLRLIELDLERVKVTKELRKSRKKQITINEAILSGLIPRDDNFFAKKINDGRDVIGDVKRGASKSASLPRKLVAPNAQLISRSTSFIQPPRERSRVSIPNQFSRQSTIPEEHEECVANDNGMDFRTGVSSSSVGAYVLEEFEKISQVVPEILRALAKKKEQQQESDEMARLRELRKEKDLEAIIAEDEDYVPDMNKVRKTVSAVKTLRQRMSLSKKLEMSKKHKPLEEMIREKTESIKETEHTEYTDGTCALMKRRLEKKRRESAPFALDPSYMQRRSSGPSADALLCRRASVAPEMLNRRSSLSVTQLPGTMRRSMTTLSLTSINKPSSSAFGDASEGSQFIDEDTLLNRQRVMKEVQKYRALQTRVENFVTSTRYLCPPTNVFVVPI</sequence>
<dbReference type="OrthoDB" id="6095062at2759"/>
<dbReference type="Proteomes" id="UP000828390">
    <property type="component" value="Unassembled WGS sequence"/>
</dbReference>
<gene>
    <name evidence="1" type="ORF">DPMN_046028</name>
</gene>
<comment type="caution">
    <text evidence="1">The sequence shown here is derived from an EMBL/GenBank/DDBJ whole genome shotgun (WGS) entry which is preliminary data.</text>
</comment>
<dbReference type="AlphaFoldDB" id="A0A9D4I1W8"/>
<dbReference type="EMBL" id="JAIWYP010000011">
    <property type="protein sequence ID" value="KAH3739376.1"/>
    <property type="molecule type" value="Genomic_DNA"/>
</dbReference>
<evidence type="ECO:0000313" key="1">
    <source>
        <dbReference type="EMBL" id="KAH3739376.1"/>
    </source>
</evidence>
<protein>
    <submittedName>
        <fullName evidence="1">Uncharacterized protein</fullName>
    </submittedName>
</protein>
<name>A0A9D4I1W8_DREPO</name>
<reference evidence="1" key="1">
    <citation type="journal article" date="2019" name="bioRxiv">
        <title>The Genome of the Zebra Mussel, Dreissena polymorpha: A Resource for Invasive Species Research.</title>
        <authorList>
            <person name="McCartney M.A."/>
            <person name="Auch B."/>
            <person name="Kono T."/>
            <person name="Mallez S."/>
            <person name="Zhang Y."/>
            <person name="Obille A."/>
            <person name="Becker A."/>
            <person name="Abrahante J.E."/>
            <person name="Garbe J."/>
            <person name="Badalamenti J.P."/>
            <person name="Herman A."/>
            <person name="Mangelson H."/>
            <person name="Liachko I."/>
            <person name="Sullivan S."/>
            <person name="Sone E.D."/>
            <person name="Koren S."/>
            <person name="Silverstein K.A.T."/>
            <person name="Beckman K.B."/>
            <person name="Gohl D.M."/>
        </authorList>
    </citation>
    <scope>NUCLEOTIDE SEQUENCE</scope>
    <source>
        <strain evidence="1">Duluth1</strain>
        <tissue evidence="1">Whole animal</tissue>
    </source>
</reference>
<keyword evidence="2" id="KW-1185">Reference proteome</keyword>
<proteinExistence type="predicted"/>
<evidence type="ECO:0000313" key="2">
    <source>
        <dbReference type="Proteomes" id="UP000828390"/>
    </source>
</evidence>
<organism evidence="1 2">
    <name type="scientific">Dreissena polymorpha</name>
    <name type="common">Zebra mussel</name>
    <name type="synonym">Mytilus polymorpha</name>
    <dbReference type="NCBI Taxonomy" id="45954"/>
    <lineage>
        <taxon>Eukaryota</taxon>
        <taxon>Metazoa</taxon>
        <taxon>Spiralia</taxon>
        <taxon>Lophotrochozoa</taxon>
        <taxon>Mollusca</taxon>
        <taxon>Bivalvia</taxon>
        <taxon>Autobranchia</taxon>
        <taxon>Heteroconchia</taxon>
        <taxon>Euheterodonta</taxon>
        <taxon>Imparidentia</taxon>
        <taxon>Neoheterodontei</taxon>
        <taxon>Myida</taxon>
        <taxon>Dreissenoidea</taxon>
        <taxon>Dreissenidae</taxon>
        <taxon>Dreissena</taxon>
    </lineage>
</organism>
<reference evidence="1" key="2">
    <citation type="submission" date="2020-11" db="EMBL/GenBank/DDBJ databases">
        <authorList>
            <person name="McCartney M.A."/>
            <person name="Auch B."/>
            <person name="Kono T."/>
            <person name="Mallez S."/>
            <person name="Becker A."/>
            <person name="Gohl D.M."/>
            <person name="Silverstein K.A.T."/>
            <person name="Koren S."/>
            <person name="Bechman K.B."/>
            <person name="Herman A."/>
            <person name="Abrahante J.E."/>
            <person name="Garbe J."/>
        </authorList>
    </citation>
    <scope>NUCLEOTIDE SEQUENCE</scope>
    <source>
        <strain evidence="1">Duluth1</strain>
        <tissue evidence="1">Whole animal</tissue>
    </source>
</reference>